<keyword evidence="4" id="KW-0443">Lipid metabolism</keyword>
<dbReference type="FunFam" id="3.30.300.30:FF:000008">
    <property type="entry name" value="2,3-dihydroxybenzoate-AMP ligase"/>
    <property type="match status" value="1"/>
</dbReference>
<gene>
    <name evidence="6" type="ORF">GWO12_03910</name>
</gene>
<dbReference type="AlphaFoldDB" id="A0AAE4Z7Q9"/>
<proteinExistence type="inferred from homology"/>
<evidence type="ECO:0000256" key="3">
    <source>
        <dbReference type="ARBA" id="ARBA00022832"/>
    </source>
</evidence>
<name>A0AAE4Z7Q9_9BACT</name>
<dbReference type="PANTHER" id="PTHR43859">
    <property type="entry name" value="ACYL-ACTIVATING ENZYME"/>
    <property type="match status" value="1"/>
</dbReference>
<sequence length="136" mass="14753">NPTATAEAFANGWFHTGDLGVWHPDGYIELKDRSKDIIISGGENISSIEVEGVLYRHPAVAAAAVVAKPDEKWGESPCAFVELKPGAQADEPGIIAFCRDNLAHFKAPKKVVFGPLPKTSTGKIQKFVLRERAKEI</sequence>
<comment type="caution">
    <text evidence="6">The sequence shown here is derived from an EMBL/GenBank/DDBJ whole genome shotgun (WGS) entry which is preliminary data.</text>
</comment>
<dbReference type="GO" id="GO:0016874">
    <property type="term" value="F:ligase activity"/>
    <property type="evidence" value="ECO:0007669"/>
    <property type="project" value="UniProtKB-KW"/>
</dbReference>
<protein>
    <submittedName>
        <fullName evidence="6">AMP-binding protein</fullName>
    </submittedName>
</protein>
<feature type="domain" description="AMP-binding enzyme C-terminal" evidence="5">
    <location>
        <begin position="49"/>
        <end position="123"/>
    </location>
</feature>
<dbReference type="Gene3D" id="2.30.38.10">
    <property type="entry name" value="Luciferase, Domain 3"/>
    <property type="match status" value="1"/>
</dbReference>
<evidence type="ECO:0000259" key="5">
    <source>
        <dbReference type="Pfam" id="PF13193"/>
    </source>
</evidence>
<reference evidence="6 7" key="1">
    <citation type="submission" date="2020-01" db="EMBL/GenBank/DDBJ databases">
        <title>Genomes assembled from Gulf of Kutch pelagic sediment metagenomes.</title>
        <authorList>
            <person name="Chandrashekar M."/>
            <person name="Mahajan M.S."/>
            <person name="Dave K.J."/>
            <person name="Vatsa P."/>
            <person name="Nathani N.M."/>
        </authorList>
    </citation>
    <scope>NUCLEOTIDE SEQUENCE [LARGE SCALE GENOMIC DNA]</scope>
    <source>
        <strain evidence="6">KS3-K002</strain>
    </source>
</reference>
<feature type="non-terminal residue" evidence="6">
    <location>
        <position position="1"/>
    </location>
</feature>
<keyword evidence="2" id="KW-0436">Ligase</keyword>
<dbReference type="GO" id="GO:0006631">
    <property type="term" value="P:fatty acid metabolic process"/>
    <property type="evidence" value="ECO:0007669"/>
    <property type="project" value="UniProtKB-KW"/>
</dbReference>
<dbReference type="InterPro" id="IPR025110">
    <property type="entry name" value="AMP-bd_C"/>
</dbReference>
<dbReference type="SUPFAM" id="SSF56801">
    <property type="entry name" value="Acetyl-CoA synthetase-like"/>
    <property type="match status" value="1"/>
</dbReference>
<keyword evidence="3" id="KW-0276">Fatty acid metabolism</keyword>
<dbReference type="EMBL" id="JAACAK010000029">
    <property type="protein sequence ID" value="NIR74247.1"/>
    <property type="molecule type" value="Genomic_DNA"/>
</dbReference>
<evidence type="ECO:0000256" key="4">
    <source>
        <dbReference type="ARBA" id="ARBA00023098"/>
    </source>
</evidence>
<organism evidence="6 7">
    <name type="scientific">Candidatus Kutchimonas denitrificans</name>
    <dbReference type="NCBI Taxonomy" id="3056748"/>
    <lineage>
        <taxon>Bacteria</taxon>
        <taxon>Pseudomonadati</taxon>
        <taxon>Gemmatimonadota</taxon>
        <taxon>Gemmatimonadia</taxon>
        <taxon>Candidatus Palauibacterales</taxon>
        <taxon>Candidatus Palauibacteraceae</taxon>
        <taxon>Candidatus Kutchimonas</taxon>
    </lineage>
</organism>
<evidence type="ECO:0000256" key="2">
    <source>
        <dbReference type="ARBA" id="ARBA00022598"/>
    </source>
</evidence>
<dbReference type="Proteomes" id="UP000702544">
    <property type="component" value="Unassembled WGS sequence"/>
</dbReference>
<accession>A0AAE4Z7Q9</accession>
<dbReference type="Gene3D" id="3.30.300.30">
    <property type="match status" value="1"/>
</dbReference>
<dbReference type="PANTHER" id="PTHR43859:SF4">
    <property type="entry name" value="BUTANOATE--COA LIGASE AAE1-RELATED"/>
    <property type="match status" value="1"/>
</dbReference>
<evidence type="ECO:0000256" key="1">
    <source>
        <dbReference type="ARBA" id="ARBA00006432"/>
    </source>
</evidence>
<comment type="similarity">
    <text evidence="1">Belongs to the ATP-dependent AMP-binding enzyme family.</text>
</comment>
<dbReference type="InterPro" id="IPR045851">
    <property type="entry name" value="AMP-bd_C_sf"/>
</dbReference>
<evidence type="ECO:0000313" key="7">
    <source>
        <dbReference type="Proteomes" id="UP000702544"/>
    </source>
</evidence>
<evidence type="ECO:0000313" key="6">
    <source>
        <dbReference type="EMBL" id="NIR74247.1"/>
    </source>
</evidence>
<dbReference type="Pfam" id="PF13193">
    <property type="entry name" value="AMP-binding_C"/>
    <property type="match status" value="1"/>
</dbReference>